<feature type="signal peptide" evidence="1">
    <location>
        <begin position="1"/>
        <end position="18"/>
    </location>
</feature>
<dbReference type="KEGG" id="bze:COCCADRAFT_88426"/>
<dbReference type="HOGENOM" id="CLU_2468715_0_0_1"/>
<gene>
    <name evidence="2" type="ORF">COCCADRAFT_88426</name>
</gene>
<evidence type="ECO:0000256" key="1">
    <source>
        <dbReference type="SAM" id="SignalP"/>
    </source>
</evidence>
<name>W6YFD5_COCC2</name>
<organism evidence="2 3">
    <name type="scientific">Cochliobolus carbonum (strain 26-R-13)</name>
    <name type="common">Maize leaf spot fungus</name>
    <name type="synonym">Bipolaris zeicola</name>
    <dbReference type="NCBI Taxonomy" id="930089"/>
    <lineage>
        <taxon>Eukaryota</taxon>
        <taxon>Fungi</taxon>
        <taxon>Dikarya</taxon>
        <taxon>Ascomycota</taxon>
        <taxon>Pezizomycotina</taxon>
        <taxon>Dothideomycetes</taxon>
        <taxon>Pleosporomycetidae</taxon>
        <taxon>Pleosporales</taxon>
        <taxon>Pleosporineae</taxon>
        <taxon>Pleosporaceae</taxon>
        <taxon>Bipolaris</taxon>
    </lineage>
</organism>
<accession>W6YFD5</accession>
<evidence type="ECO:0000313" key="3">
    <source>
        <dbReference type="Proteomes" id="UP000053841"/>
    </source>
</evidence>
<proteinExistence type="predicted"/>
<dbReference type="RefSeq" id="XP_007709330.1">
    <property type="nucleotide sequence ID" value="XM_007711140.1"/>
</dbReference>
<dbReference type="AlphaFoldDB" id="W6YFD5"/>
<protein>
    <submittedName>
        <fullName evidence="2">Uncharacterized protein</fullName>
    </submittedName>
</protein>
<dbReference type="EMBL" id="KI964562">
    <property type="protein sequence ID" value="EUC36395.1"/>
    <property type="molecule type" value="Genomic_DNA"/>
</dbReference>
<sequence length="88" mass="9294">MKFTTAFLLAASVNVITALTASFDGCLTNSGVTQSNANSPCTLEICGLNVCQTACHRTGTVSSPDDWYLEANYNGPVLNSCSCVCYSR</sequence>
<feature type="chain" id="PRO_5004885637" evidence="1">
    <location>
        <begin position="19"/>
        <end position="88"/>
    </location>
</feature>
<keyword evidence="3" id="KW-1185">Reference proteome</keyword>
<reference evidence="2 3" key="1">
    <citation type="journal article" date="2013" name="PLoS Genet.">
        <title>Comparative genome structure, secondary metabolite, and effector coding capacity across Cochliobolus pathogens.</title>
        <authorList>
            <person name="Condon B.J."/>
            <person name="Leng Y."/>
            <person name="Wu D."/>
            <person name="Bushley K.E."/>
            <person name="Ohm R.A."/>
            <person name="Otillar R."/>
            <person name="Martin J."/>
            <person name="Schackwitz W."/>
            <person name="Grimwood J."/>
            <person name="MohdZainudin N."/>
            <person name="Xue C."/>
            <person name="Wang R."/>
            <person name="Manning V.A."/>
            <person name="Dhillon B."/>
            <person name="Tu Z.J."/>
            <person name="Steffenson B.J."/>
            <person name="Salamov A."/>
            <person name="Sun H."/>
            <person name="Lowry S."/>
            <person name="LaButti K."/>
            <person name="Han J."/>
            <person name="Copeland A."/>
            <person name="Lindquist E."/>
            <person name="Barry K."/>
            <person name="Schmutz J."/>
            <person name="Baker S.E."/>
            <person name="Ciuffetti L.M."/>
            <person name="Grigoriev I.V."/>
            <person name="Zhong S."/>
            <person name="Turgeon B.G."/>
        </authorList>
    </citation>
    <scope>NUCLEOTIDE SEQUENCE [LARGE SCALE GENOMIC DNA]</scope>
    <source>
        <strain evidence="2 3">26-R-13</strain>
    </source>
</reference>
<dbReference type="OrthoDB" id="10339943at2759"/>
<evidence type="ECO:0000313" key="2">
    <source>
        <dbReference type="EMBL" id="EUC36395.1"/>
    </source>
</evidence>
<dbReference type="GeneID" id="19152563"/>
<keyword evidence="1" id="KW-0732">Signal</keyword>
<dbReference type="Proteomes" id="UP000053841">
    <property type="component" value="Unassembled WGS sequence"/>
</dbReference>